<keyword evidence="4" id="KW-1185">Reference proteome</keyword>
<dbReference type="Proteomes" id="UP001152797">
    <property type="component" value="Unassembled WGS sequence"/>
</dbReference>
<reference evidence="3 4" key="2">
    <citation type="submission" date="2024-05" db="EMBL/GenBank/DDBJ databases">
        <authorList>
            <person name="Chen Y."/>
            <person name="Shah S."/>
            <person name="Dougan E. K."/>
            <person name="Thang M."/>
            <person name="Chan C."/>
        </authorList>
    </citation>
    <scope>NUCLEOTIDE SEQUENCE [LARGE SCALE GENOMIC DNA]</scope>
</reference>
<dbReference type="Gene3D" id="1.25.40.10">
    <property type="entry name" value="Tetratricopeptide repeat domain"/>
    <property type="match status" value="3"/>
</dbReference>
<evidence type="ECO:0000313" key="4">
    <source>
        <dbReference type="Proteomes" id="UP001152797"/>
    </source>
</evidence>
<evidence type="ECO:0000313" key="2">
    <source>
        <dbReference type="EMBL" id="CAI3988555.1"/>
    </source>
</evidence>
<dbReference type="EMBL" id="CAMXCT020001278">
    <property type="protein sequence ID" value="CAL1141930.1"/>
    <property type="molecule type" value="Genomic_DNA"/>
</dbReference>
<evidence type="ECO:0000256" key="1">
    <source>
        <dbReference type="SAM" id="MobiDB-lite"/>
    </source>
</evidence>
<proteinExistence type="predicted"/>
<gene>
    <name evidence="2" type="ORF">C1SCF055_LOCUS15706</name>
</gene>
<feature type="compositionally biased region" description="Polar residues" evidence="1">
    <location>
        <begin position="17"/>
        <end position="26"/>
    </location>
</feature>
<dbReference type="InterPro" id="IPR011990">
    <property type="entry name" value="TPR-like_helical_dom_sf"/>
</dbReference>
<dbReference type="EMBL" id="CAMXCT030001278">
    <property type="protein sequence ID" value="CAL4775867.1"/>
    <property type="molecule type" value="Genomic_DNA"/>
</dbReference>
<reference evidence="2" key="1">
    <citation type="submission" date="2022-10" db="EMBL/GenBank/DDBJ databases">
        <authorList>
            <person name="Chen Y."/>
            <person name="Dougan E. K."/>
            <person name="Chan C."/>
            <person name="Rhodes N."/>
            <person name="Thang M."/>
        </authorList>
    </citation>
    <scope>NUCLEOTIDE SEQUENCE</scope>
</reference>
<feature type="region of interest" description="Disordered" evidence="1">
    <location>
        <begin position="17"/>
        <end position="43"/>
    </location>
</feature>
<dbReference type="EMBL" id="CAMXCT010001278">
    <property type="protein sequence ID" value="CAI3988555.1"/>
    <property type="molecule type" value="Genomic_DNA"/>
</dbReference>
<evidence type="ECO:0000313" key="3">
    <source>
        <dbReference type="EMBL" id="CAL4775867.1"/>
    </source>
</evidence>
<dbReference type="OrthoDB" id="185373at2759"/>
<accession>A0A9P1CBM0</accession>
<dbReference type="AlphaFoldDB" id="A0A9P1CBM0"/>
<comment type="caution">
    <text evidence="2">The sequence shown here is derived from an EMBL/GenBank/DDBJ whole genome shotgun (WGS) entry which is preliminary data.</text>
</comment>
<dbReference type="GO" id="GO:0003729">
    <property type="term" value="F:mRNA binding"/>
    <property type="evidence" value="ECO:0007669"/>
    <property type="project" value="TreeGrafter"/>
</dbReference>
<name>A0A9P1CBM0_9DINO</name>
<sequence length="575" mass="63084">MESPVAFRGFRLEEGSASQYATSASVPAQHEAQRRQPDPDRPIRVPGHWRLSLQLWRLWRLRGNVVTYGSAMGVVVPPHGDMPCSSCPQHGRPLSRIPARCQRNVVMFNTAITLSQGWSLALLVTHSMRHWAGMGGTQACSNESMAKLADDQDSVSWMTFSESGWYLAEAVGVSLGELQTRPDLLSFNSLIHAAADSAAWPLALQVLQCAGALGQRLSVVSHNSAIHATSGPWRWAHHLLAKLAKIPGIEADLISCNSLLGGCPWDMALHDLGMMSSCFNLQPSIMSHNKCLEAEARDSQWQRAFPAGRFRGSAEPLANVVTWNSSVSACETGTQWLTAAFLLLCMRLQRCNPELESISMGISACREAGHWEVAMALLHSVTADVVAFNSNISTFEVLGNWTCSLQMLEQMPHRNLVPDVITFNASIASLPWPSWPWAVQLIQQMRFPRPGRAPPKPNLVSYNTALNACAQGQAPFSILLTLFAASRAEGGPDSFSYNSVVERCDAWHSALDVVAEMSQNLVRPSLVCQQTLLRKCSWARQWSSAIAGLASNWASVSWGLAVEACEKCSKPFLWR</sequence>
<dbReference type="PANTHER" id="PTHR47938:SF35">
    <property type="entry name" value="PENTATRICOPEPTIDE REPEAT-CONTAINING PROTEIN 4, MITOCHONDRIAL-RELATED"/>
    <property type="match status" value="1"/>
</dbReference>
<organism evidence="2">
    <name type="scientific">Cladocopium goreaui</name>
    <dbReference type="NCBI Taxonomy" id="2562237"/>
    <lineage>
        <taxon>Eukaryota</taxon>
        <taxon>Sar</taxon>
        <taxon>Alveolata</taxon>
        <taxon>Dinophyceae</taxon>
        <taxon>Suessiales</taxon>
        <taxon>Symbiodiniaceae</taxon>
        <taxon>Cladocopium</taxon>
    </lineage>
</organism>
<protein>
    <submittedName>
        <fullName evidence="3">Pentacotripeptide-repeat region of PRORP domain-containing protein</fullName>
    </submittedName>
</protein>
<feature type="compositionally biased region" description="Basic and acidic residues" evidence="1">
    <location>
        <begin position="31"/>
        <end position="43"/>
    </location>
</feature>
<dbReference type="PANTHER" id="PTHR47938">
    <property type="entry name" value="RESPIRATORY COMPLEX I CHAPERONE (CIA84), PUTATIVE (AFU_ORTHOLOGUE AFUA_2G06020)-RELATED"/>
    <property type="match status" value="1"/>
</dbReference>